<sequence length="255" mass="28232">MKLRYPAEAFAFGIVLFSAGMKEAFAAGILVILSVVFAEFLKNLLQAFVPDWSLKLCVFIGTGAVSASAFLLAFSYLGTSVSTGLWIMTVLLGLFAAKHVLDDNVEAEYGELFWECAIAWGFWILLSIAREFFGSGMIFGNMILETEMQSKVFLETIFGFLTAGMALAFTNGIIKKKITNTHSLLLVIPLAMFIRPFDMESFGEIVGLVWTILVPIILFISVKKTLKFARTGKAFRGLPVEMLAMGFIYMILSIY</sequence>
<feature type="transmembrane region" description="Helical" evidence="1">
    <location>
        <begin position="234"/>
        <end position="252"/>
    </location>
</feature>
<evidence type="ECO:0000256" key="1">
    <source>
        <dbReference type="SAM" id="Phobius"/>
    </source>
</evidence>
<feature type="transmembrane region" description="Helical" evidence="1">
    <location>
        <begin position="56"/>
        <end position="77"/>
    </location>
</feature>
<feature type="transmembrane region" description="Helical" evidence="1">
    <location>
        <begin position="24"/>
        <end position="44"/>
    </location>
</feature>
<gene>
    <name evidence="2" type="ORF">BHLFYP23_00086</name>
</gene>
<protein>
    <submittedName>
        <fullName evidence="2">Uncharacterized protein</fullName>
    </submittedName>
</protein>
<organism evidence="2">
    <name type="scientific">Blautia hansenii</name>
    <name type="common">Ruminococcus hansenii</name>
    <dbReference type="NCBI Taxonomy" id="1322"/>
    <lineage>
        <taxon>Bacteria</taxon>
        <taxon>Bacillati</taxon>
        <taxon>Bacillota</taxon>
        <taxon>Clostridia</taxon>
        <taxon>Lachnospirales</taxon>
        <taxon>Lachnospiraceae</taxon>
        <taxon>Blautia</taxon>
    </lineage>
</organism>
<keyword evidence="1" id="KW-1133">Transmembrane helix</keyword>
<dbReference type="AlphaFoldDB" id="A0A6N2TWK7"/>
<feature type="transmembrane region" description="Helical" evidence="1">
    <location>
        <begin position="203"/>
        <end position="222"/>
    </location>
</feature>
<evidence type="ECO:0000313" key="2">
    <source>
        <dbReference type="EMBL" id="VYT08461.1"/>
    </source>
</evidence>
<feature type="transmembrane region" description="Helical" evidence="1">
    <location>
        <begin position="83"/>
        <end position="101"/>
    </location>
</feature>
<reference evidence="2" key="1">
    <citation type="submission" date="2019-11" db="EMBL/GenBank/DDBJ databases">
        <authorList>
            <person name="Feng L."/>
        </authorList>
    </citation>
    <scope>NUCLEOTIDE SEQUENCE</scope>
    <source>
        <strain evidence="2">BhanseniiLFYP23</strain>
    </source>
</reference>
<keyword evidence="1" id="KW-0812">Transmembrane</keyword>
<feature type="transmembrane region" description="Helical" evidence="1">
    <location>
        <begin position="113"/>
        <end position="133"/>
    </location>
</feature>
<proteinExistence type="predicted"/>
<feature type="transmembrane region" description="Helical" evidence="1">
    <location>
        <begin position="153"/>
        <end position="174"/>
    </location>
</feature>
<accession>A0A6N2TWK7</accession>
<dbReference type="EMBL" id="CACRSY010000012">
    <property type="protein sequence ID" value="VYT08461.1"/>
    <property type="molecule type" value="Genomic_DNA"/>
</dbReference>
<keyword evidence="1" id="KW-0472">Membrane</keyword>
<dbReference type="RefSeq" id="WP_004223245.1">
    <property type="nucleotide sequence ID" value="NZ_CACRSY010000012.1"/>
</dbReference>
<name>A0A6N2TWK7_BLAHA</name>